<dbReference type="EMBL" id="KB908917">
    <property type="protein sequence ID" value="EOB15135.1"/>
    <property type="molecule type" value="Genomic_DNA"/>
</dbReference>
<dbReference type="Proteomes" id="UP000016927">
    <property type="component" value="Unassembled WGS sequence"/>
</dbReference>
<organism evidence="1 2">
    <name type="scientific">Nosema bombycis (strain CQ1 / CVCC 102059)</name>
    <name type="common">Microsporidian parasite</name>
    <name type="synonym">Pebrine of silkworm</name>
    <dbReference type="NCBI Taxonomy" id="578461"/>
    <lineage>
        <taxon>Eukaryota</taxon>
        <taxon>Fungi</taxon>
        <taxon>Fungi incertae sedis</taxon>
        <taxon>Microsporidia</taxon>
        <taxon>Nosematidae</taxon>
        <taxon>Nosema</taxon>
    </lineage>
</organism>
<accession>R0MLL1</accession>
<gene>
    <name evidence="1" type="ORF">NBO_9g0012</name>
</gene>
<evidence type="ECO:0000313" key="1">
    <source>
        <dbReference type="EMBL" id="EOB15135.1"/>
    </source>
</evidence>
<dbReference type="HOGENOM" id="CLU_963442_0_0_1"/>
<name>R0MLL1_NOSB1</name>
<dbReference type="AlphaFoldDB" id="R0MLL1"/>
<protein>
    <submittedName>
        <fullName evidence="1">Uncharacterized protein</fullName>
    </submittedName>
</protein>
<evidence type="ECO:0000313" key="2">
    <source>
        <dbReference type="Proteomes" id="UP000016927"/>
    </source>
</evidence>
<reference evidence="1 2" key="1">
    <citation type="journal article" date="2013" name="BMC Genomics">
        <title>Comparative genomics of parasitic silkworm microsporidia reveal an association between genome expansion and host adaptation.</title>
        <authorList>
            <person name="Pan G."/>
            <person name="Xu J."/>
            <person name="Li T."/>
            <person name="Xia Q."/>
            <person name="Liu S.L."/>
            <person name="Zhang G."/>
            <person name="Li S."/>
            <person name="Li C."/>
            <person name="Liu H."/>
            <person name="Yang L."/>
            <person name="Liu T."/>
            <person name="Zhang X."/>
            <person name="Wu Z."/>
            <person name="Fan W."/>
            <person name="Dang X."/>
            <person name="Xiang H."/>
            <person name="Tao M."/>
            <person name="Li Y."/>
            <person name="Hu J."/>
            <person name="Li Z."/>
            <person name="Lin L."/>
            <person name="Luo J."/>
            <person name="Geng L."/>
            <person name="Wang L."/>
            <person name="Long M."/>
            <person name="Wan Y."/>
            <person name="He N."/>
            <person name="Zhang Z."/>
            <person name="Lu C."/>
            <person name="Keeling P.J."/>
            <person name="Wang J."/>
            <person name="Xiang Z."/>
            <person name="Zhou Z."/>
        </authorList>
    </citation>
    <scope>NUCLEOTIDE SEQUENCE [LARGE SCALE GENOMIC DNA]</scope>
    <source>
        <strain evidence="2">CQ1 / CVCC 102059</strain>
    </source>
</reference>
<dbReference type="VEuPathDB" id="MicrosporidiaDB:NBO_9g0012"/>
<keyword evidence="2" id="KW-1185">Reference proteome</keyword>
<proteinExistence type="predicted"/>
<sequence>MKKSLENLFLLDIEGLELLAADLGIDPHVFKTTPLFSATRELNPEVETSDEKVYLESMKNTSPSLKELDIQGDDPEEGNFLNRNINSQALEESDKINTIEGPKHKVRPKLKDKISQNNELEFVKNNRQDKINAKNNIPSQKSENIFKNQSQSKKDNRINLYSIGDDPQAVSSYENVLNSNYSKKPSVPSQKYDVDGLKTLHSPIINFKVETSPQVFNKPKKPVSEDNFEGLKLTSNVSDTREQGNPKFVKNEQHDNVKKGIRLDAAIKSPYDGLQPRIVLKFTISRTGH</sequence>